<evidence type="ECO:0000313" key="1">
    <source>
        <dbReference type="EMBL" id="PCC48154.1"/>
    </source>
</evidence>
<name>A0A2A3Z9E3_BREAU</name>
<organism evidence="1 2">
    <name type="scientific">Brevibacterium aurantiacum</name>
    <dbReference type="NCBI Taxonomy" id="273384"/>
    <lineage>
        <taxon>Bacteria</taxon>
        <taxon>Bacillati</taxon>
        <taxon>Actinomycetota</taxon>
        <taxon>Actinomycetes</taxon>
        <taxon>Micrococcales</taxon>
        <taxon>Brevibacteriaceae</taxon>
        <taxon>Brevibacterium</taxon>
    </lineage>
</organism>
<sequence length="140" mass="15306">MALTRTSTGKAVITLAVDFAFSFDPSLIATRCPTEEHSSPDRRAGGRRLTYARLTMASSITNEALIVSRLREVMAPMTHGTAAAIIRIDAMGLMWASPFFGHRSSTLSNRRPGRCQGTGWSSVRDDVSEHRLFVSAQPHS</sequence>
<gene>
    <name evidence="1" type="ORF">CIK64_00140</name>
</gene>
<protein>
    <submittedName>
        <fullName evidence="1">Uncharacterized protein</fullName>
    </submittedName>
</protein>
<comment type="caution">
    <text evidence="1">The sequence shown here is derived from an EMBL/GenBank/DDBJ whole genome shotgun (WGS) entry which is preliminary data.</text>
</comment>
<dbReference type="EMBL" id="NRGP01000002">
    <property type="protein sequence ID" value="PCC48154.1"/>
    <property type="molecule type" value="Genomic_DNA"/>
</dbReference>
<accession>A0A2A3Z9E3</accession>
<dbReference type="Proteomes" id="UP000217564">
    <property type="component" value="Unassembled WGS sequence"/>
</dbReference>
<evidence type="ECO:0000313" key="2">
    <source>
        <dbReference type="Proteomes" id="UP000217564"/>
    </source>
</evidence>
<reference evidence="1 2" key="1">
    <citation type="journal article" date="2017" name="Elife">
        <title>Extensive horizontal gene transfer in cheese-associated bacteria.</title>
        <authorList>
            <person name="Bonham K.S."/>
            <person name="Wolfe B.E."/>
            <person name="Dutton R.J."/>
        </authorList>
    </citation>
    <scope>NUCLEOTIDE SEQUENCE [LARGE SCALE GENOMIC DNA]</scope>
    <source>
        <strain evidence="1 2">947_7</strain>
    </source>
</reference>
<proteinExistence type="predicted"/>
<dbReference type="AlphaFoldDB" id="A0A2A3Z9E3"/>